<keyword evidence="5 7" id="KW-0472">Membrane</keyword>
<dbReference type="InterPro" id="IPR045176">
    <property type="entry name" value="Got1"/>
</dbReference>
<dbReference type="AlphaFoldDB" id="A0A2B7WMF7"/>
<evidence type="ECO:0000256" key="4">
    <source>
        <dbReference type="ARBA" id="ARBA00023034"/>
    </source>
</evidence>
<evidence type="ECO:0000256" key="1">
    <source>
        <dbReference type="ARBA" id="ARBA00004653"/>
    </source>
</evidence>
<dbReference type="GO" id="GO:0005829">
    <property type="term" value="C:cytosol"/>
    <property type="evidence" value="ECO:0007669"/>
    <property type="project" value="GOC"/>
</dbReference>
<dbReference type="OrthoDB" id="204784at2759"/>
<sequence length="138" mass="15005">MSDAMVSEIHFIYVGALFLFLGIMMFFDRSLLAMGNILFLIGLPLILGPSKTLSFFARRQKLIGTITFALGILLILFRWPLTGFCVELYGLFVLFGDFLVTLSGFVGSVPVVGPPLKRVLVFIGTAGGRRAGSGELPV</sequence>
<feature type="transmembrane region" description="Helical" evidence="7">
    <location>
        <begin position="9"/>
        <end position="27"/>
    </location>
</feature>
<accession>A0A2B7WMF7</accession>
<evidence type="ECO:0000256" key="7">
    <source>
        <dbReference type="SAM" id="Phobius"/>
    </source>
</evidence>
<keyword evidence="3 7" id="KW-1133">Transmembrane helix</keyword>
<proteinExistence type="inferred from homology"/>
<evidence type="ECO:0000313" key="8">
    <source>
        <dbReference type="EMBL" id="PGG97945.1"/>
    </source>
</evidence>
<comment type="subcellular location">
    <subcellularLocation>
        <location evidence="1">Golgi apparatus membrane</location>
        <topology evidence="1">Multi-pass membrane protein</topology>
    </subcellularLocation>
</comment>
<feature type="transmembrane region" description="Helical" evidence="7">
    <location>
        <begin position="62"/>
        <end position="82"/>
    </location>
</feature>
<dbReference type="GO" id="GO:0000139">
    <property type="term" value="C:Golgi membrane"/>
    <property type="evidence" value="ECO:0007669"/>
    <property type="project" value="UniProtKB-SubCell"/>
</dbReference>
<gene>
    <name evidence="8" type="ORF">GX51_07057</name>
</gene>
<dbReference type="EMBL" id="PDNC01000131">
    <property type="protein sequence ID" value="PGG97945.1"/>
    <property type="molecule type" value="Genomic_DNA"/>
</dbReference>
<dbReference type="InterPro" id="IPR007305">
    <property type="entry name" value="Vesicle_transpt_Got1/SFT2"/>
</dbReference>
<dbReference type="STRING" id="2060905.A0A2B7WMF7"/>
<dbReference type="Proteomes" id="UP000224080">
    <property type="component" value="Unassembled WGS sequence"/>
</dbReference>
<evidence type="ECO:0000256" key="3">
    <source>
        <dbReference type="ARBA" id="ARBA00022989"/>
    </source>
</evidence>
<reference evidence="8 9" key="1">
    <citation type="submission" date="2017-10" db="EMBL/GenBank/DDBJ databases">
        <title>Comparative genomics in systemic dimorphic fungi from Ajellomycetaceae.</title>
        <authorList>
            <person name="Munoz J.F."/>
            <person name="Mcewen J.G."/>
            <person name="Clay O.K."/>
            <person name="Cuomo C.A."/>
        </authorList>
    </citation>
    <scope>NUCLEOTIDE SEQUENCE [LARGE SCALE GENOMIC DNA]</scope>
    <source>
        <strain evidence="8 9">UAMH130</strain>
    </source>
</reference>
<feature type="transmembrane region" description="Helical" evidence="7">
    <location>
        <begin position="88"/>
        <end position="112"/>
    </location>
</feature>
<evidence type="ECO:0000256" key="5">
    <source>
        <dbReference type="ARBA" id="ARBA00023136"/>
    </source>
</evidence>
<dbReference type="GO" id="GO:0000137">
    <property type="term" value="C:Golgi cis cisterna"/>
    <property type="evidence" value="ECO:0007669"/>
    <property type="project" value="TreeGrafter"/>
</dbReference>
<dbReference type="GO" id="GO:0006888">
    <property type="term" value="P:endoplasmic reticulum to Golgi vesicle-mediated transport"/>
    <property type="evidence" value="ECO:0007669"/>
    <property type="project" value="InterPro"/>
</dbReference>
<dbReference type="GO" id="GO:0030134">
    <property type="term" value="C:COPII-coated ER to Golgi transport vesicle"/>
    <property type="evidence" value="ECO:0007669"/>
    <property type="project" value="TreeGrafter"/>
</dbReference>
<dbReference type="GO" id="GO:0005783">
    <property type="term" value="C:endoplasmic reticulum"/>
    <property type="evidence" value="ECO:0007669"/>
    <property type="project" value="TreeGrafter"/>
</dbReference>
<keyword evidence="2 7" id="KW-0812">Transmembrane</keyword>
<keyword evidence="9" id="KW-1185">Reference proteome</keyword>
<evidence type="ECO:0000313" key="9">
    <source>
        <dbReference type="Proteomes" id="UP000224080"/>
    </source>
</evidence>
<organism evidence="8 9">
    <name type="scientific">Blastomyces parvus</name>
    <dbReference type="NCBI Taxonomy" id="2060905"/>
    <lineage>
        <taxon>Eukaryota</taxon>
        <taxon>Fungi</taxon>
        <taxon>Dikarya</taxon>
        <taxon>Ascomycota</taxon>
        <taxon>Pezizomycotina</taxon>
        <taxon>Eurotiomycetes</taxon>
        <taxon>Eurotiomycetidae</taxon>
        <taxon>Onygenales</taxon>
        <taxon>Ajellomycetaceae</taxon>
        <taxon>Blastomyces</taxon>
    </lineage>
</organism>
<feature type="transmembrane region" description="Helical" evidence="7">
    <location>
        <begin position="33"/>
        <end position="50"/>
    </location>
</feature>
<name>A0A2B7WMF7_9EURO</name>
<dbReference type="PANTHER" id="PTHR21493">
    <property type="entry name" value="CGI-141-RELATED/LIPASE CONTAINING PROTEIN"/>
    <property type="match status" value="1"/>
</dbReference>
<comment type="similarity">
    <text evidence="6">Belongs to the GOT1 family.</text>
</comment>
<dbReference type="Pfam" id="PF04178">
    <property type="entry name" value="Got1"/>
    <property type="match status" value="1"/>
</dbReference>
<comment type="caution">
    <text evidence="8">The sequence shown here is derived from an EMBL/GenBank/DDBJ whole genome shotgun (WGS) entry which is preliminary data.</text>
</comment>
<dbReference type="GO" id="GO:0042147">
    <property type="term" value="P:retrograde transport, endosome to Golgi"/>
    <property type="evidence" value="ECO:0007669"/>
    <property type="project" value="InterPro"/>
</dbReference>
<evidence type="ECO:0008006" key="10">
    <source>
        <dbReference type="Google" id="ProtNLM"/>
    </source>
</evidence>
<keyword evidence="4" id="KW-0333">Golgi apparatus</keyword>
<evidence type="ECO:0000256" key="6">
    <source>
        <dbReference type="ARBA" id="ARBA00025799"/>
    </source>
</evidence>
<protein>
    <recommendedName>
        <fullName evidence="10">Got1 family protein</fullName>
    </recommendedName>
</protein>
<dbReference type="PANTHER" id="PTHR21493:SF9">
    <property type="entry name" value="GOLGI TRANSPORT PROTEIN 1-RELATED"/>
    <property type="match status" value="1"/>
</dbReference>
<evidence type="ECO:0000256" key="2">
    <source>
        <dbReference type="ARBA" id="ARBA00022692"/>
    </source>
</evidence>